<feature type="signal peptide" evidence="1">
    <location>
        <begin position="1"/>
        <end position="27"/>
    </location>
</feature>
<proteinExistence type="predicted"/>
<gene>
    <name evidence="2" type="ORF">KC19_6G129300</name>
</gene>
<feature type="chain" id="PRO_5035923347" evidence="1">
    <location>
        <begin position="28"/>
        <end position="49"/>
    </location>
</feature>
<evidence type="ECO:0000313" key="2">
    <source>
        <dbReference type="EMBL" id="KAG0569972.1"/>
    </source>
</evidence>
<comment type="caution">
    <text evidence="2">The sequence shown here is derived from an EMBL/GenBank/DDBJ whole genome shotgun (WGS) entry which is preliminary data.</text>
</comment>
<evidence type="ECO:0000313" key="3">
    <source>
        <dbReference type="Proteomes" id="UP000822688"/>
    </source>
</evidence>
<dbReference type="Proteomes" id="UP000822688">
    <property type="component" value="Chromosome 6"/>
</dbReference>
<evidence type="ECO:0000256" key="1">
    <source>
        <dbReference type="SAM" id="SignalP"/>
    </source>
</evidence>
<accession>A0A8T0HIU8</accession>
<keyword evidence="1" id="KW-0732">Signal</keyword>
<dbReference type="EMBL" id="CM026427">
    <property type="protein sequence ID" value="KAG0569972.1"/>
    <property type="molecule type" value="Genomic_DNA"/>
</dbReference>
<keyword evidence="3" id="KW-1185">Reference proteome</keyword>
<sequence>MRFAVREGLWFGCLGWRGSVLVCPCAAEPNSAMVVRRICWDGFCLGTLA</sequence>
<organism evidence="2 3">
    <name type="scientific">Ceratodon purpureus</name>
    <name type="common">Fire moss</name>
    <name type="synonym">Dicranum purpureum</name>
    <dbReference type="NCBI Taxonomy" id="3225"/>
    <lineage>
        <taxon>Eukaryota</taxon>
        <taxon>Viridiplantae</taxon>
        <taxon>Streptophyta</taxon>
        <taxon>Embryophyta</taxon>
        <taxon>Bryophyta</taxon>
        <taxon>Bryophytina</taxon>
        <taxon>Bryopsida</taxon>
        <taxon>Dicranidae</taxon>
        <taxon>Pseudoditrichales</taxon>
        <taxon>Ditrichaceae</taxon>
        <taxon>Ceratodon</taxon>
    </lineage>
</organism>
<dbReference type="AlphaFoldDB" id="A0A8T0HIU8"/>
<protein>
    <submittedName>
        <fullName evidence="2">Uncharacterized protein</fullName>
    </submittedName>
</protein>
<name>A0A8T0HIU8_CERPU</name>
<reference evidence="2 3" key="1">
    <citation type="submission" date="2020-06" db="EMBL/GenBank/DDBJ databases">
        <title>WGS assembly of Ceratodon purpureus strain R40.</title>
        <authorList>
            <person name="Carey S.B."/>
            <person name="Jenkins J."/>
            <person name="Shu S."/>
            <person name="Lovell J.T."/>
            <person name="Sreedasyam A."/>
            <person name="Maumus F."/>
            <person name="Tiley G.P."/>
            <person name="Fernandez-Pozo N."/>
            <person name="Barry K."/>
            <person name="Chen C."/>
            <person name="Wang M."/>
            <person name="Lipzen A."/>
            <person name="Daum C."/>
            <person name="Saski C.A."/>
            <person name="Payton A.C."/>
            <person name="Mcbreen J.C."/>
            <person name="Conrad R.E."/>
            <person name="Kollar L.M."/>
            <person name="Olsson S."/>
            <person name="Huttunen S."/>
            <person name="Landis J.B."/>
            <person name="Wickett N.J."/>
            <person name="Johnson M.G."/>
            <person name="Rensing S.A."/>
            <person name="Grimwood J."/>
            <person name="Schmutz J."/>
            <person name="Mcdaniel S.F."/>
        </authorList>
    </citation>
    <scope>NUCLEOTIDE SEQUENCE [LARGE SCALE GENOMIC DNA]</scope>
    <source>
        <strain evidence="2 3">R40</strain>
    </source>
</reference>